<dbReference type="PROSITE" id="PS50110">
    <property type="entry name" value="RESPONSE_REGULATORY"/>
    <property type="match status" value="1"/>
</dbReference>
<dbReference type="PANTHER" id="PTHR48111:SF69">
    <property type="entry name" value="RESPONSE REGULATOR RECEIVER"/>
    <property type="match status" value="1"/>
</dbReference>
<dbReference type="SUPFAM" id="SSF52172">
    <property type="entry name" value="CheY-like"/>
    <property type="match status" value="1"/>
</dbReference>
<organism evidence="5 6">
    <name type="scientific">Solimicrobium silvestre</name>
    <dbReference type="NCBI Taxonomy" id="2099400"/>
    <lineage>
        <taxon>Bacteria</taxon>
        <taxon>Pseudomonadati</taxon>
        <taxon>Pseudomonadota</taxon>
        <taxon>Betaproteobacteria</taxon>
        <taxon>Burkholderiales</taxon>
        <taxon>Oxalobacteraceae</taxon>
        <taxon>Solimicrobium</taxon>
    </lineage>
</organism>
<keyword evidence="6" id="KW-1185">Reference proteome</keyword>
<dbReference type="GO" id="GO:0006355">
    <property type="term" value="P:regulation of DNA-templated transcription"/>
    <property type="evidence" value="ECO:0007669"/>
    <property type="project" value="TreeGrafter"/>
</dbReference>
<accession>A0A2S9H2S9</accession>
<sequence length="253" mass="29251">MRVLIVDDEPLSRRGVRARLLRFSDISVIGECGDGISAVEKIRAENPDLVFLDIQMPGLNGLEVMRQLDQEHLPLVIFLTAYDEHALSAFDVQALDYLVKPIDDERFYVALERARALLETSQRLRSAEKMIEVLKGESSPYATHFRVQTGTRIQIVDAENIDWIAAAGDYCELHVQGRLHLLRETMRSFEECLDPARFIRIHRSRILQKSRVMELRRLENREFLITLVDGSEHRSSRTCADRIDSWLLGRNRH</sequence>
<dbReference type="Pfam" id="PF04397">
    <property type="entry name" value="LytTR"/>
    <property type="match status" value="1"/>
</dbReference>
<evidence type="ECO:0000256" key="2">
    <source>
        <dbReference type="PROSITE-ProRule" id="PRU00169"/>
    </source>
</evidence>
<feature type="domain" description="HTH LytTR-type" evidence="4">
    <location>
        <begin position="145"/>
        <end position="237"/>
    </location>
</feature>
<dbReference type="InterPro" id="IPR007492">
    <property type="entry name" value="LytTR_DNA-bd_dom"/>
</dbReference>
<reference evidence="5 6" key="1">
    <citation type="submission" date="2018-02" db="EMBL/GenBank/DDBJ databases">
        <title>Solimicrobium silvestre gen. nov., sp. nov., isolated from alpine forest soil.</title>
        <authorList>
            <person name="Margesin R."/>
            <person name="Albuquerque L."/>
            <person name="Zhang D.-C."/>
            <person name="Froufe H.J.C."/>
            <person name="Severino R."/>
            <person name="Roxo I."/>
            <person name="Egas C."/>
            <person name="Da Costa M.S."/>
        </authorList>
    </citation>
    <scope>NUCLEOTIDE SEQUENCE [LARGE SCALE GENOMIC DNA]</scope>
    <source>
        <strain evidence="5 6">S20-91</strain>
    </source>
</reference>
<dbReference type="Proteomes" id="UP000237839">
    <property type="component" value="Unassembled WGS sequence"/>
</dbReference>
<name>A0A2S9H2S9_9BURK</name>
<dbReference type="Gene3D" id="2.40.50.1020">
    <property type="entry name" value="LytTr DNA-binding domain"/>
    <property type="match status" value="1"/>
</dbReference>
<evidence type="ECO:0000313" key="6">
    <source>
        <dbReference type="Proteomes" id="UP000237839"/>
    </source>
</evidence>
<dbReference type="PROSITE" id="PS50930">
    <property type="entry name" value="HTH_LYTTR"/>
    <property type="match status" value="1"/>
</dbReference>
<dbReference type="GO" id="GO:0000976">
    <property type="term" value="F:transcription cis-regulatory region binding"/>
    <property type="evidence" value="ECO:0007669"/>
    <property type="project" value="TreeGrafter"/>
</dbReference>
<dbReference type="InterPro" id="IPR011006">
    <property type="entry name" value="CheY-like_superfamily"/>
</dbReference>
<feature type="modified residue" description="4-aspartylphosphate" evidence="2">
    <location>
        <position position="53"/>
    </location>
</feature>
<dbReference type="SMART" id="SM00448">
    <property type="entry name" value="REC"/>
    <property type="match status" value="1"/>
</dbReference>
<dbReference type="AlphaFoldDB" id="A0A2S9H2S9"/>
<keyword evidence="1" id="KW-0238">DNA-binding</keyword>
<dbReference type="RefSeq" id="WP_105530619.1">
    <property type="nucleotide sequence ID" value="NZ_PUGF01000003.1"/>
</dbReference>
<evidence type="ECO:0000259" key="3">
    <source>
        <dbReference type="PROSITE" id="PS50110"/>
    </source>
</evidence>
<dbReference type="InterPro" id="IPR001789">
    <property type="entry name" value="Sig_transdc_resp-reg_receiver"/>
</dbReference>
<dbReference type="GO" id="GO:0032993">
    <property type="term" value="C:protein-DNA complex"/>
    <property type="evidence" value="ECO:0007669"/>
    <property type="project" value="TreeGrafter"/>
</dbReference>
<dbReference type="PANTHER" id="PTHR48111">
    <property type="entry name" value="REGULATOR OF RPOS"/>
    <property type="match status" value="1"/>
</dbReference>
<comment type="caution">
    <text evidence="5">The sequence shown here is derived from an EMBL/GenBank/DDBJ whole genome shotgun (WGS) entry which is preliminary data.</text>
</comment>
<evidence type="ECO:0000259" key="4">
    <source>
        <dbReference type="PROSITE" id="PS50930"/>
    </source>
</evidence>
<dbReference type="Pfam" id="PF00072">
    <property type="entry name" value="Response_reg"/>
    <property type="match status" value="1"/>
</dbReference>
<dbReference type="Gene3D" id="3.40.50.2300">
    <property type="match status" value="1"/>
</dbReference>
<dbReference type="SMART" id="SM00850">
    <property type="entry name" value="LytTR"/>
    <property type="match status" value="1"/>
</dbReference>
<gene>
    <name evidence="5" type="ORF">S2091_0910</name>
</gene>
<proteinExistence type="predicted"/>
<dbReference type="OrthoDB" id="8889669at2"/>
<evidence type="ECO:0000313" key="5">
    <source>
        <dbReference type="EMBL" id="PRC94289.1"/>
    </source>
</evidence>
<dbReference type="EMBL" id="PUGF01000003">
    <property type="protein sequence ID" value="PRC94289.1"/>
    <property type="molecule type" value="Genomic_DNA"/>
</dbReference>
<dbReference type="GO" id="GO:0000156">
    <property type="term" value="F:phosphorelay response regulator activity"/>
    <property type="evidence" value="ECO:0007669"/>
    <property type="project" value="TreeGrafter"/>
</dbReference>
<evidence type="ECO:0000256" key="1">
    <source>
        <dbReference type="ARBA" id="ARBA00023125"/>
    </source>
</evidence>
<dbReference type="GO" id="GO:0005829">
    <property type="term" value="C:cytosol"/>
    <property type="evidence" value="ECO:0007669"/>
    <property type="project" value="TreeGrafter"/>
</dbReference>
<dbReference type="InterPro" id="IPR039420">
    <property type="entry name" value="WalR-like"/>
</dbReference>
<keyword evidence="2" id="KW-0597">Phosphoprotein</keyword>
<feature type="domain" description="Response regulatory" evidence="3">
    <location>
        <begin position="2"/>
        <end position="115"/>
    </location>
</feature>
<protein>
    <submittedName>
        <fullName evidence="5">Response regulator of the LytR/AlgR family</fullName>
    </submittedName>
</protein>